<protein>
    <submittedName>
        <fullName evidence="1">DUF4160 domain-containing protein</fullName>
    </submittedName>
</protein>
<name>A0A7X3K340_9HYPH</name>
<accession>A0A7X3K340</accession>
<comment type="caution">
    <text evidence="1">The sequence shown here is derived from an EMBL/GenBank/DDBJ whole genome shotgun (WGS) entry which is preliminary data.</text>
</comment>
<evidence type="ECO:0000313" key="1">
    <source>
        <dbReference type="EMBL" id="MVS98179.1"/>
    </source>
</evidence>
<gene>
    <name evidence="1" type="ORF">GO014_03965</name>
</gene>
<dbReference type="Proteomes" id="UP000438106">
    <property type="component" value="Unassembled WGS sequence"/>
</dbReference>
<proteinExistence type="predicted"/>
<dbReference type="Pfam" id="PF13711">
    <property type="entry name" value="DUF4160"/>
    <property type="match status" value="1"/>
</dbReference>
<evidence type="ECO:0000313" key="2">
    <source>
        <dbReference type="Proteomes" id="UP000438106"/>
    </source>
</evidence>
<sequence>MFADDHLPPHFHVSTPDGEALVLIEGLQLSRGRLRKQDFEVATDWARNNMRLLRDRWDELNG</sequence>
<dbReference type="AlphaFoldDB" id="A0A7X3K340"/>
<dbReference type="InterPro" id="IPR025427">
    <property type="entry name" value="DUF4160"/>
</dbReference>
<organism evidence="1 2">
    <name type="scientific">Devosia marina</name>
    <dbReference type="NCBI Taxonomy" id="2683198"/>
    <lineage>
        <taxon>Bacteria</taxon>
        <taxon>Pseudomonadati</taxon>
        <taxon>Pseudomonadota</taxon>
        <taxon>Alphaproteobacteria</taxon>
        <taxon>Hyphomicrobiales</taxon>
        <taxon>Devosiaceae</taxon>
        <taxon>Devosia</taxon>
    </lineage>
</organism>
<keyword evidence="2" id="KW-1185">Reference proteome</keyword>
<dbReference type="EMBL" id="WQRF01000001">
    <property type="protein sequence ID" value="MVS98179.1"/>
    <property type="molecule type" value="Genomic_DNA"/>
</dbReference>
<reference evidence="1 2" key="1">
    <citation type="submission" date="2019-12" db="EMBL/GenBank/DDBJ databases">
        <title>Devosia maris sp. nov., isolated from the deep seawater.</title>
        <authorList>
            <person name="Liu Y."/>
        </authorList>
    </citation>
    <scope>NUCLEOTIDE SEQUENCE [LARGE SCALE GENOMIC DNA]</scope>
    <source>
        <strain evidence="1 2">L53-10-65</strain>
    </source>
</reference>